<keyword evidence="2" id="KW-1185">Reference proteome</keyword>
<name>A0A4S8RNQ0_9FLAO</name>
<comment type="caution">
    <text evidence="1">The sequence shown here is derived from an EMBL/GenBank/DDBJ whole genome shotgun (WGS) entry which is preliminary data.</text>
</comment>
<dbReference type="Proteomes" id="UP000310406">
    <property type="component" value="Unassembled WGS sequence"/>
</dbReference>
<evidence type="ECO:0008006" key="3">
    <source>
        <dbReference type="Google" id="ProtNLM"/>
    </source>
</evidence>
<dbReference type="OrthoDB" id="1445945at2"/>
<reference evidence="1 2" key="1">
    <citation type="submission" date="2019-03" db="EMBL/GenBank/DDBJ databases">
        <title>Muricauda SCR12 sp.nov, a marine bacterium isolated from Pacific Ocean:the Okinawa trough.</title>
        <authorList>
            <person name="Liu L."/>
        </authorList>
    </citation>
    <scope>NUCLEOTIDE SEQUENCE [LARGE SCALE GENOMIC DNA]</scope>
    <source>
        <strain evidence="1 2">SCR12</strain>
    </source>
</reference>
<protein>
    <recommendedName>
        <fullName evidence="3">Periplasmic heavy metal sensor</fullName>
    </recommendedName>
</protein>
<organism evidence="1 2">
    <name type="scientific">Flagellimonas alvinocaridis</name>
    <dbReference type="NCBI Taxonomy" id="2530200"/>
    <lineage>
        <taxon>Bacteria</taxon>
        <taxon>Pseudomonadati</taxon>
        <taxon>Bacteroidota</taxon>
        <taxon>Flavobacteriia</taxon>
        <taxon>Flavobacteriales</taxon>
        <taxon>Flavobacteriaceae</taxon>
        <taxon>Flagellimonas</taxon>
    </lineage>
</organism>
<dbReference type="AlphaFoldDB" id="A0A4S8RNQ0"/>
<dbReference type="EMBL" id="SNTZ01000002">
    <property type="protein sequence ID" value="THV60233.1"/>
    <property type="molecule type" value="Genomic_DNA"/>
</dbReference>
<evidence type="ECO:0000313" key="1">
    <source>
        <dbReference type="EMBL" id="THV60233.1"/>
    </source>
</evidence>
<gene>
    <name evidence="1" type="ORF">EZV76_06655</name>
</gene>
<accession>A0A4S8RNQ0</accession>
<dbReference type="RefSeq" id="WP_136565815.1">
    <property type="nucleotide sequence ID" value="NZ_SNTZ01000002.1"/>
</dbReference>
<evidence type="ECO:0000313" key="2">
    <source>
        <dbReference type="Proteomes" id="UP000310406"/>
    </source>
</evidence>
<sequence>MHRILVIVFLSSVFGVKAQQECALGVGGTDYETIAEVFQLNDEQRQSLRNWSAELKVRNEILGNQAEFLLKQHEESSPEVLMTISKEYKTIMDSMKQNVRMMDKRLLSIFNPKQYNFYVKLCDQLTLRPIYINRSVDEK</sequence>
<proteinExistence type="predicted"/>